<dbReference type="PROSITE" id="PS51194">
    <property type="entry name" value="HELICASE_CTER"/>
    <property type="match status" value="1"/>
</dbReference>
<feature type="domain" description="SecA family profile" evidence="17">
    <location>
        <begin position="2"/>
        <end position="615"/>
    </location>
</feature>
<dbReference type="Gene3D" id="3.10.450.50">
    <property type="match status" value="1"/>
</dbReference>
<dbReference type="GO" id="GO:0031522">
    <property type="term" value="C:cell envelope Sec protein transport complex"/>
    <property type="evidence" value="ECO:0007669"/>
    <property type="project" value="TreeGrafter"/>
</dbReference>
<evidence type="ECO:0000256" key="5">
    <source>
        <dbReference type="ARBA" id="ARBA00022475"/>
    </source>
</evidence>
<dbReference type="CDD" id="cd18803">
    <property type="entry name" value="SF2_C_secA"/>
    <property type="match status" value="1"/>
</dbReference>
<dbReference type="SUPFAM" id="SSF81767">
    <property type="entry name" value="Pre-protein crosslinking domain of SecA"/>
    <property type="match status" value="1"/>
</dbReference>
<keyword evidence="10" id="KW-0067">ATP-binding</keyword>
<keyword evidence="11" id="KW-0653">Protein transport</keyword>
<keyword evidence="14" id="KW-0472">Membrane</keyword>
<dbReference type="FunFam" id="3.40.50.300:FF:000113">
    <property type="entry name" value="Preprotein translocase subunit SecA"/>
    <property type="match status" value="1"/>
</dbReference>
<evidence type="ECO:0000256" key="4">
    <source>
        <dbReference type="ARBA" id="ARBA00022448"/>
    </source>
</evidence>
<dbReference type="GO" id="GO:0043952">
    <property type="term" value="P:protein transport by the Sec complex"/>
    <property type="evidence" value="ECO:0007669"/>
    <property type="project" value="TreeGrafter"/>
</dbReference>
<dbReference type="InterPro" id="IPR036266">
    <property type="entry name" value="SecA_Wing/Scaffold_sf"/>
</dbReference>
<keyword evidence="4" id="KW-0813">Transport</keyword>
<dbReference type="GO" id="GO:0005886">
    <property type="term" value="C:plasma membrane"/>
    <property type="evidence" value="ECO:0007669"/>
    <property type="project" value="UniProtKB-SubCell"/>
</dbReference>
<dbReference type="InterPro" id="IPR014018">
    <property type="entry name" value="SecA_motor_DEAD"/>
</dbReference>
<name>A0A6J6B840_9ZZZZ</name>
<dbReference type="Gene3D" id="3.90.1440.10">
    <property type="entry name" value="SecA, preprotein cross-linking domain"/>
    <property type="match status" value="1"/>
</dbReference>
<evidence type="ECO:0000256" key="8">
    <source>
        <dbReference type="ARBA" id="ARBA00022741"/>
    </source>
</evidence>
<dbReference type="PROSITE" id="PS01312">
    <property type="entry name" value="SECA"/>
    <property type="match status" value="1"/>
</dbReference>
<dbReference type="NCBIfam" id="TIGR00963">
    <property type="entry name" value="secA"/>
    <property type="match status" value="1"/>
</dbReference>
<dbReference type="InterPro" id="IPR011115">
    <property type="entry name" value="SecA_DEAD"/>
</dbReference>
<feature type="domain" description="Helicase C-terminal" evidence="16">
    <location>
        <begin position="419"/>
        <end position="620"/>
    </location>
</feature>
<dbReference type="Pfam" id="PF21090">
    <property type="entry name" value="P-loop_SecA"/>
    <property type="match status" value="1"/>
</dbReference>
<dbReference type="PROSITE" id="PS51196">
    <property type="entry name" value="SECA_MOTOR_DEAD"/>
    <property type="match status" value="1"/>
</dbReference>
<feature type="domain" description="Helicase ATP-binding" evidence="15">
    <location>
        <begin position="88"/>
        <end position="246"/>
    </location>
</feature>
<dbReference type="EMBL" id="CAEZSO010000006">
    <property type="protein sequence ID" value="CAB4534894.1"/>
    <property type="molecule type" value="Genomic_DNA"/>
</dbReference>
<evidence type="ECO:0000256" key="12">
    <source>
        <dbReference type="ARBA" id="ARBA00022967"/>
    </source>
</evidence>
<dbReference type="GO" id="GO:0017038">
    <property type="term" value="P:protein import"/>
    <property type="evidence" value="ECO:0007669"/>
    <property type="project" value="InterPro"/>
</dbReference>
<dbReference type="Pfam" id="PF02810">
    <property type="entry name" value="SEC-C"/>
    <property type="match status" value="1"/>
</dbReference>
<dbReference type="PANTHER" id="PTHR30612">
    <property type="entry name" value="SECA INNER MEMBRANE COMPONENT OF SEC PROTEIN SECRETION SYSTEM"/>
    <property type="match status" value="1"/>
</dbReference>
<dbReference type="GO" id="GO:0006886">
    <property type="term" value="P:intracellular protein transport"/>
    <property type="evidence" value="ECO:0007669"/>
    <property type="project" value="InterPro"/>
</dbReference>
<evidence type="ECO:0000256" key="13">
    <source>
        <dbReference type="ARBA" id="ARBA00023010"/>
    </source>
</evidence>
<keyword evidence="13" id="KW-0811">Translocation</keyword>
<reference evidence="18" key="1">
    <citation type="submission" date="2020-05" db="EMBL/GenBank/DDBJ databases">
        <authorList>
            <person name="Chiriac C."/>
            <person name="Salcher M."/>
            <person name="Ghai R."/>
            <person name="Kavagutti S V."/>
        </authorList>
    </citation>
    <scope>NUCLEOTIDE SEQUENCE</scope>
</reference>
<dbReference type="Pfam" id="PF07516">
    <property type="entry name" value="SecA_SW"/>
    <property type="match status" value="1"/>
</dbReference>
<dbReference type="Gene3D" id="3.40.50.300">
    <property type="entry name" value="P-loop containing nucleotide triphosphate hydrolases"/>
    <property type="match status" value="2"/>
</dbReference>
<dbReference type="InterPro" id="IPR011116">
    <property type="entry name" value="SecA_Wing/Scaffold"/>
</dbReference>
<dbReference type="InterPro" id="IPR001650">
    <property type="entry name" value="Helicase_C-like"/>
</dbReference>
<dbReference type="AlphaFoldDB" id="A0A6J6B840"/>
<dbReference type="Pfam" id="PF07517">
    <property type="entry name" value="SecA_DEAD"/>
    <property type="match status" value="1"/>
</dbReference>
<dbReference type="InterPro" id="IPR020937">
    <property type="entry name" value="SecA_CS"/>
</dbReference>
<dbReference type="InterPro" id="IPR036670">
    <property type="entry name" value="SecA_X-link_sf"/>
</dbReference>
<dbReference type="NCBIfam" id="NF009538">
    <property type="entry name" value="PRK12904.1"/>
    <property type="match status" value="1"/>
</dbReference>
<dbReference type="PROSITE" id="PS51192">
    <property type="entry name" value="HELICASE_ATP_BIND_1"/>
    <property type="match status" value="1"/>
</dbReference>
<dbReference type="GO" id="GO:0006605">
    <property type="term" value="P:protein targeting"/>
    <property type="evidence" value="ECO:0007669"/>
    <property type="project" value="InterPro"/>
</dbReference>
<evidence type="ECO:0000256" key="9">
    <source>
        <dbReference type="ARBA" id="ARBA00022833"/>
    </source>
</evidence>
<dbReference type="SUPFAM" id="SSF81886">
    <property type="entry name" value="Helical scaffold and wing domains of SecA"/>
    <property type="match status" value="1"/>
</dbReference>
<evidence type="ECO:0000256" key="10">
    <source>
        <dbReference type="ARBA" id="ARBA00022840"/>
    </source>
</evidence>
<dbReference type="GO" id="GO:0046872">
    <property type="term" value="F:metal ion binding"/>
    <property type="evidence" value="ECO:0007669"/>
    <property type="project" value="UniProtKB-KW"/>
</dbReference>
<evidence type="ECO:0000259" key="17">
    <source>
        <dbReference type="PROSITE" id="PS51196"/>
    </source>
</evidence>
<organism evidence="18">
    <name type="scientific">freshwater metagenome</name>
    <dbReference type="NCBI Taxonomy" id="449393"/>
    <lineage>
        <taxon>unclassified sequences</taxon>
        <taxon>metagenomes</taxon>
        <taxon>ecological metagenomes</taxon>
    </lineage>
</organism>
<dbReference type="Gene3D" id="1.10.3060.10">
    <property type="entry name" value="Helical scaffold and wing domains of SecA"/>
    <property type="match status" value="1"/>
</dbReference>
<evidence type="ECO:0000256" key="2">
    <source>
        <dbReference type="ARBA" id="ARBA00004202"/>
    </source>
</evidence>
<comment type="similarity">
    <text evidence="3">Belongs to the SecA family.</text>
</comment>
<evidence type="ECO:0000313" key="18">
    <source>
        <dbReference type="EMBL" id="CAB4534894.1"/>
    </source>
</evidence>
<comment type="cofactor">
    <cofactor evidence="1">
        <name>Zn(2+)</name>
        <dbReference type="ChEBI" id="CHEBI:29105"/>
    </cofactor>
</comment>
<dbReference type="PANTHER" id="PTHR30612:SF0">
    <property type="entry name" value="CHLOROPLAST PROTEIN-TRANSPORTING ATPASE"/>
    <property type="match status" value="1"/>
</dbReference>
<dbReference type="SMART" id="SM00958">
    <property type="entry name" value="SecA_PP_bind"/>
    <property type="match status" value="1"/>
</dbReference>
<gene>
    <name evidence="18" type="ORF">UFOPK1446_00068</name>
</gene>
<dbReference type="InterPro" id="IPR011130">
    <property type="entry name" value="SecA_preprotein_X-link_dom"/>
</dbReference>
<evidence type="ECO:0000256" key="6">
    <source>
        <dbReference type="ARBA" id="ARBA00022490"/>
    </source>
</evidence>
<keyword evidence="5" id="KW-1003">Cell membrane</keyword>
<comment type="subcellular location">
    <subcellularLocation>
        <location evidence="2">Cell membrane</location>
        <topology evidence="2">Peripheral membrane protein</topology>
    </subcellularLocation>
</comment>
<dbReference type="FunFam" id="3.90.1440.10:FF:000002">
    <property type="entry name" value="Protein translocase subunit SecA"/>
    <property type="match status" value="1"/>
</dbReference>
<keyword evidence="6" id="KW-0963">Cytoplasm</keyword>
<keyword evidence="8" id="KW-0547">Nucleotide-binding</keyword>
<dbReference type="PRINTS" id="PR00906">
    <property type="entry name" value="SECA"/>
</dbReference>
<keyword evidence="12" id="KW-1278">Translocase</keyword>
<evidence type="ECO:0000256" key="1">
    <source>
        <dbReference type="ARBA" id="ARBA00001947"/>
    </source>
</evidence>
<keyword evidence="9" id="KW-0862">Zinc</keyword>
<dbReference type="FunFam" id="1.10.3060.10:FF:000002">
    <property type="entry name" value="Preprotein translocase subunit SecA"/>
    <property type="match status" value="1"/>
</dbReference>
<dbReference type="Pfam" id="PF01043">
    <property type="entry name" value="SecA_PP_bind"/>
    <property type="match status" value="1"/>
</dbReference>
<dbReference type="HAMAP" id="MF_01382">
    <property type="entry name" value="SecA"/>
    <property type="match status" value="1"/>
</dbReference>
<protein>
    <submittedName>
        <fullName evidence="18">Unannotated protein</fullName>
    </submittedName>
</protein>
<dbReference type="GO" id="GO:0005829">
    <property type="term" value="C:cytosol"/>
    <property type="evidence" value="ECO:0007669"/>
    <property type="project" value="TreeGrafter"/>
</dbReference>
<dbReference type="InterPro" id="IPR004027">
    <property type="entry name" value="SEC_C_motif"/>
</dbReference>
<evidence type="ECO:0000256" key="7">
    <source>
        <dbReference type="ARBA" id="ARBA00022723"/>
    </source>
</evidence>
<dbReference type="SMART" id="SM00957">
    <property type="entry name" value="SecA_DEAD"/>
    <property type="match status" value="1"/>
</dbReference>
<dbReference type="GO" id="GO:0005524">
    <property type="term" value="F:ATP binding"/>
    <property type="evidence" value="ECO:0007669"/>
    <property type="project" value="UniProtKB-KW"/>
</dbReference>
<dbReference type="InterPro" id="IPR014001">
    <property type="entry name" value="Helicase_ATP-bd"/>
</dbReference>
<sequence length="912" mass="101630">MAAIVDRIFRAGEGKTLRKLEKLAEQVNLIEDGFTSLTDDQLKALTAEYKQRYIDGESLDDLLPEAFATVREAAKRVLGQRHYDVQIMGGAALHLGNIAEMRTGEGKTLVSTLPAYLNALAGQGVHVVTVNDYLAERDSEWMGRVHRFLGLTVGCIRSQMPTDERRAAYAADITYGTNNEFGFDYLRDNMALDKEDLVQRGHFFAVIDEVDSILIDEARTPLIISGPADEPSKWYTEFSTMVRRLVRDEDYEVDEKKRTVGILESGVEKIEDWVGIDNLYEPVNTPLVGYLNNAIKAKELFKVDKDYVVMAGEVLIVDEHTGRMLPGRRYSEGMHQAIEAKEGVEILRENQTLATITLQNFFRLYEKLGGMTGTAMTEAAEFLQIYELGVVPIPTNRDMIRLDKPDLIYRTASAKYAAVIDDIVERHEKGQPVLVGTTSVEKSEDLSKMLRRRGIPHEVLNAKFHEREASIIAQAGRKNAVTVATNMAGRGTDIMLGGNAEAMATAELAQRGLDPVDTPDEFNAAWQAAVAKAEVAVAAERDEVRSVGGLYVVATERHESRRIDNQLRGRSGRQGDPGESRFYLSLEDDLLRLFNAGAIDSFLVRFNVPDDVPIEAKLVTNAIRSAQTQVESQNFEIRKNVLKYDEVLNRQRLVIYSERRKVLEGEDLHDQVAGFIEDVVSAYAMAATADGYAEEWDLDTLWQAFAGVYNIQLTIDDVVEESGGPRESLNGEFIASIIKEDVQAAYAAREAELGAEILRELERRVVLSVLDQKWREHLYEMDYLQEGIGLRALAQRDPVVEYQREGYDLFVAMMDAIKEESASLVFNVDVEVEATPDEGPEIITPGLVEPRRPAALQYTAPDIDATGGLTQSVATTGPIIDPEFGEVSKNALCPCGSGRKYKRCHGDPKQRA</sequence>
<accession>A0A6J6B840</accession>
<proteinExistence type="inferred from homology"/>
<evidence type="ECO:0000256" key="3">
    <source>
        <dbReference type="ARBA" id="ARBA00007650"/>
    </source>
</evidence>
<dbReference type="InterPro" id="IPR027417">
    <property type="entry name" value="P-loop_NTPase"/>
</dbReference>
<keyword evidence="7" id="KW-0479">Metal-binding</keyword>
<dbReference type="FunFam" id="3.40.50.300:FF:000334">
    <property type="entry name" value="Protein translocase subunit SecA"/>
    <property type="match status" value="1"/>
</dbReference>
<dbReference type="SUPFAM" id="SSF52540">
    <property type="entry name" value="P-loop containing nucleoside triphosphate hydrolases"/>
    <property type="match status" value="2"/>
</dbReference>
<dbReference type="CDD" id="cd17928">
    <property type="entry name" value="DEXDc_SecA"/>
    <property type="match status" value="1"/>
</dbReference>
<dbReference type="InterPro" id="IPR000185">
    <property type="entry name" value="SecA"/>
</dbReference>
<evidence type="ECO:0000259" key="16">
    <source>
        <dbReference type="PROSITE" id="PS51194"/>
    </source>
</evidence>
<evidence type="ECO:0000259" key="15">
    <source>
        <dbReference type="PROSITE" id="PS51192"/>
    </source>
</evidence>
<evidence type="ECO:0000256" key="11">
    <source>
        <dbReference type="ARBA" id="ARBA00022927"/>
    </source>
</evidence>
<evidence type="ECO:0000256" key="14">
    <source>
        <dbReference type="ARBA" id="ARBA00023136"/>
    </source>
</evidence>
<dbReference type="InterPro" id="IPR044722">
    <property type="entry name" value="SecA_SF2_C"/>
</dbReference>